<evidence type="ECO:0000256" key="7">
    <source>
        <dbReference type="SAM" id="MobiDB-lite"/>
    </source>
</evidence>
<dbReference type="InterPro" id="IPR049883">
    <property type="entry name" value="NOTCH1_EGF-like"/>
</dbReference>
<accession>A0A9Q1JBE2</accession>
<keyword evidence="5" id="KW-0325">Glycoprotein</keyword>
<dbReference type="FunFam" id="2.10.25.10:FF:000348">
    <property type="entry name" value="Crumbs 1, cell polarity complex component"/>
    <property type="match status" value="1"/>
</dbReference>
<keyword evidence="3" id="KW-0677">Repeat</keyword>
<dbReference type="InterPro" id="IPR001881">
    <property type="entry name" value="EGF-like_Ca-bd_dom"/>
</dbReference>
<dbReference type="EMBL" id="JAINUF010000002">
    <property type="protein sequence ID" value="KAJ8376185.1"/>
    <property type="molecule type" value="Genomic_DNA"/>
</dbReference>
<evidence type="ECO:0000313" key="10">
    <source>
        <dbReference type="EMBL" id="KAJ8376185.1"/>
    </source>
</evidence>
<dbReference type="GO" id="GO:0016020">
    <property type="term" value="C:membrane"/>
    <property type="evidence" value="ECO:0007669"/>
    <property type="project" value="UniProtKB-ARBA"/>
</dbReference>
<dbReference type="InterPro" id="IPR018097">
    <property type="entry name" value="EGF_Ca-bd_CS"/>
</dbReference>
<feature type="domain" description="Laminin G" evidence="8">
    <location>
        <begin position="388"/>
        <end position="570"/>
    </location>
</feature>
<dbReference type="GO" id="GO:0045597">
    <property type="term" value="P:positive regulation of cell differentiation"/>
    <property type="evidence" value="ECO:0007669"/>
    <property type="project" value="UniProtKB-ARBA"/>
</dbReference>
<feature type="domain" description="EGF-like" evidence="9">
    <location>
        <begin position="302"/>
        <end position="344"/>
    </location>
</feature>
<dbReference type="PANTHER" id="PTHR12916:SF14">
    <property type="entry name" value="CRUMBS 1, CELL POLARITY COMPLEX COMPONENT"/>
    <property type="match status" value="1"/>
</dbReference>
<evidence type="ECO:0000256" key="6">
    <source>
        <dbReference type="PROSITE-ProRule" id="PRU00076"/>
    </source>
</evidence>
<dbReference type="GO" id="GO:0060218">
    <property type="term" value="P:hematopoietic stem cell differentiation"/>
    <property type="evidence" value="ECO:0007669"/>
    <property type="project" value="UniProtKB-ARBA"/>
</dbReference>
<feature type="disulfide bond" evidence="6">
    <location>
        <begin position="1197"/>
        <end position="1206"/>
    </location>
</feature>
<dbReference type="FunFam" id="2.10.25.10:FF:000279">
    <property type="entry name" value="Neurogenic locus notch 1"/>
    <property type="match status" value="1"/>
</dbReference>
<protein>
    <recommendedName>
        <fullName evidence="12">Protein crumbs homolog 1</fullName>
    </recommendedName>
</protein>
<organism evidence="10 11">
    <name type="scientific">Synaphobranchus kaupii</name>
    <name type="common">Kaup's arrowtooth eel</name>
    <dbReference type="NCBI Taxonomy" id="118154"/>
    <lineage>
        <taxon>Eukaryota</taxon>
        <taxon>Metazoa</taxon>
        <taxon>Chordata</taxon>
        <taxon>Craniata</taxon>
        <taxon>Vertebrata</taxon>
        <taxon>Euteleostomi</taxon>
        <taxon>Actinopterygii</taxon>
        <taxon>Neopterygii</taxon>
        <taxon>Teleostei</taxon>
        <taxon>Anguilliformes</taxon>
        <taxon>Synaphobranchidae</taxon>
        <taxon>Synaphobranchus</taxon>
    </lineage>
</organism>
<keyword evidence="2" id="KW-0732">Signal</keyword>
<dbReference type="CDD" id="cd00110">
    <property type="entry name" value="LamG"/>
    <property type="match status" value="3"/>
</dbReference>
<feature type="region of interest" description="Disordered" evidence="7">
    <location>
        <begin position="933"/>
        <end position="953"/>
    </location>
</feature>
<evidence type="ECO:0000256" key="5">
    <source>
        <dbReference type="ARBA" id="ARBA00023180"/>
    </source>
</evidence>
<feature type="domain" description="Laminin G" evidence="8">
    <location>
        <begin position="614"/>
        <end position="786"/>
    </location>
</feature>
<dbReference type="PROSITE" id="PS50026">
    <property type="entry name" value="EGF_3"/>
    <property type="match status" value="15"/>
</dbReference>
<reference evidence="10" key="1">
    <citation type="journal article" date="2023" name="Science">
        <title>Genome structures resolve the early diversification of teleost fishes.</title>
        <authorList>
            <person name="Parey E."/>
            <person name="Louis A."/>
            <person name="Montfort J."/>
            <person name="Bouchez O."/>
            <person name="Roques C."/>
            <person name="Iampietro C."/>
            <person name="Lluch J."/>
            <person name="Castinel A."/>
            <person name="Donnadieu C."/>
            <person name="Desvignes T."/>
            <person name="Floi Bucao C."/>
            <person name="Jouanno E."/>
            <person name="Wen M."/>
            <person name="Mejri S."/>
            <person name="Dirks R."/>
            <person name="Jansen H."/>
            <person name="Henkel C."/>
            <person name="Chen W.J."/>
            <person name="Zahm M."/>
            <person name="Cabau C."/>
            <person name="Klopp C."/>
            <person name="Thompson A.W."/>
            <person name="Robinson-Rechavi M."/>
            <person name="Braasch I."/>
            <person name="Lecointre G."/>
            <person name="Bobe J."/>
            <person name="Postlethwait J.H."/>
            <person name="Berthelot C."/>
            <person name="Roest Crollius H."/>
            <person name="Guiguen Y."/>
        </authorList>
    </citation>
    <scope>NUCLEOTIDE SEQUENCE</scope>
    <source>
        <strain evidence="10">WJC10195</strain>
    </source>
</reference>
<keyword evidence="11" id="KW-1185">Reference proteome</keyword>
<dbReference type="PROSITE" id="PS01187">
    <property type="entry name" value="EGF_CA"/>
    <property type="match status" value="3"/>
</dbReference>
<feature type="compositionally biased region" description="Polar residues" evidence="7">
    <location>
        <begin position="940"/>
        <end position="952"/>
    </location>
</feature>
<dbReference type="Pfam" id="PF00008">
    <property type="entry name" value="EGF"/>
    <property type="match status" value="7"/>
</dbReference>
<feature type="domain" description="EGF-like" evidence="9">
    <location>
        <begin position="1114"/>
        <end position="1150"/>
    </location>
</feature>
<dbReference type="InterPro" id="IPR000742">
    <property type="entry name" value="EGF"/>
</dbReference>
<dbReference type="FunFam" id="2.10.25.10:FF:000039">
    <property type="entry name" value="Crumbs cell polarity complex component 1"/>
    <property type="match status" value="1"/>
</dbReference>
<feature type="disulfide bond" evidence="6">
    <location>
        <begin position="103"/>
        <end position="112"/>
    </location>
</feature>
<feature type="domain" description="EGF-like" evidence="9">
    <location>
        <begin position="33"/>
        <end position="72"/>
    </location>
</feature>
<feature type="disulfide bond" evidence="6">
    <location>
        <begin position="1102"/>
        <end position="1111"/>
    </location>
</feature>
<feature type="domain" description="EGF-like" evidence="9">
    <location>
        <begin position="788"/>
        <end position="824"/>
    </location>
</feature>
<evidence type="ECO:0000256" key="2">
    <source>
        <dbReference type="ARBA" id="ARBA00022729"/>
    </source>
</evidence>
<dbReference type="InterPro" id="IPR001791">
    <property type="entry name" value="Laminin_G"/>
</dbReference>
<keyword evidence="4 6" id="KW-1015">Disulfide bond</keyword>
<dbReference type="GO" id="GO:1901222">
    <property type="term" value="P:regulation of non-canonical NF-kappaB signal transduction"/>
    <property type="evidence" value="ECO:0007669"/>
    <property type="project" value="UniProtKB-ARBA"/>
</dbReference>
<dbReference type="Proteomes" id="UP001152622">
    <property type="component" value="Chromosome 2"/>
</dbReference>
<dbReference type="FunFam" id="2.10.25.10:FF:000123">
    <property type="entry name" value="Crumbs homolog 1 (Drosophila)"/>
    <property type="match status" value="1"/>
</dbReference>
<dbReference type="FunFam" id="2.60.120.200:FF:000081">
    <property type="entry name" value="Crumbs 1, cell polarity complex component"/>
    <property type="match status" value="1"/>
</dbReference>
<comment type="caution">
    <text evidence="10">The sequence shown here is derived from an EMBL/GenBank/DDBJ whole genome shotgun (WGS) entry which is preliminary data.</text>
</comment>
<evidence type="ECO:0000256" key="4">
    <source>
        <dbReference type="ARBA" id="ARBA00023157"/>
    </source>
</evidence>
<sequence length="1287" mass="140495">MALTPFPRLKSPELIFLILAFGEWTKSISTVKTSSPCLSKPCQHGALCKEVPTDYLCQCQSSLTAPSEERCAESNELCHPISCHENAICHPVTTNSSELLCQCQPGVSGASCNELVQQCASSFCGEGVACMLSLCRNRALCRGRVDGYACFCVPGFQGRHCEIEVNECASQPCQNRATCVNKIGRYVCICRPGYTDGWRDETFLQWTDCRACSIGPSQYSRGDFCEIDTDDCRSLPCQNGGICLDGVNSYSCNCSLSGFMGLNCEIPIPTCMSQPCLNNALCQENHGNYTCNCWPGTLCEEDINECDFNPCQNGGICENSHGGYTCHCLKQSPDRLSHGGENCTEALVGCEGHGCQNEGQCFPFLRDGRHGYSCTCPRGFTGSKCQTLTTFSFETSGYLDLQTPLTDREAPLSITLSFKTALENGTIFRRGSAELLLRLELASGRLRLALLRDGHLKQALELPHNVTDGEWHSVGAVLGDGSLELRLLDASCAGDCLKALRVERGGLPGLESAFQRTFIGGDTEEGYGAWLTDTAPGYFIGCLRDVQVDSQLMVPETWLADSAMNVTPGCSHRDRCEGITCQNRGRCVNLWQSYQCECRRPYEGLNCSEEYITGRFGKEDSQSYAIFTVDDDPGQSIAVSVFIRTRKRAGLLLVLCNSTSQYLRVWLEDGRVRVQAGDFESLGGEQFVSDGSFHLVSVKIERNQMSLLLSARRQGTASIRSLRVQSGDLVYVGGLADRRASVSHGGYFKGCMQDLRLNSRRLQFFPVSTPVRSYAMERLVGVTRGCAGDNYCNKNPCHNGGMCYSIWDDFTCTCPPNTAGRRCEEVQWCELTPCPSAAVCLPLPQGFECISNATFHDDSSVLSYKSNGKIFSNLTTISFSVRTRKGNAAIIHAEKGSEFLTVSVQDSHLFLELLSGEKSLPLSLKSRRPVGDGQWHSAELSMTSPQSPTSEWTMRVDDEDEPSTSAVPSGNLDFLKEGADILLGGLGPDAVWNLAGCLSTVAVGGVMLPYYGQSELNLPRPQGEQFVKTSVAAVVSGCSAVSVCSPNPCRNGGVCADLFGHLSCSCPPGWAGRLCEIADACASSPCVHGNCSVRALAYRCACEPGYSGTTCEEEKDMCEGHECANGGTCLHGADRYSCLCPENYTGPHCTVEVEEVPWYIIKHVRPKLPVSICGNEQKNYTCFNGGNCSETSMMCDCMSGFTGHRCELELDECQSNPCQNGGYCRNMVDRFQCVCDMSFAGEVCQVDVSDIYFYMSMLLWQNLFQVLSYVILRLDDDPEVDWGGGED</sequence>
<dbReference type="Pfam" id="PF02210">
    <property type="entry name" value="Laminin_G_2"/>
    <property type="match status" value="3"/>
</dbReference>
<feature type="domain" description="EGF-like" evidence="9">
    <location>
        <begin position="346"/>
        <end position="386"/>
    </location>
</feature>
<dbReference type="FunFam" id="2.60.120.200:FF:000055">
    <property type="entry name" value="Crumbs cell polarity complex component 1"/>
    <property type="match status" value="1"/>
</dbReference>
<dbReference type="Pfam" id="PF07645">
    <property type="entry name" value="EGF_CA"/>
    <property type="match status" value="1"/>
</dbReference>
<dbReference type="SUPFAM" id="SSF49899">
    <property type="entry name" value="Concanavalin A-like lectins/glucanases"/>
    <property type="match status" value="3"/>
</dbReference>
<feature type="domain" description="EGF-like" evidence="9">
    <location>
        <begin position="572"/>
        <end position="608"/>
    </location>
</feature>
<feature type="disulfide bond" evidence="6">
    <location>
        <begin position="1235"/>
        <end position="1244"/>
    </location>
</feature>
<feature type="domain" description="EGF-like" evidence="9">
    <location>
        <begin position="1209"/>
        <end position="1245"/>
    </location>
</feature>
<proteinExistence type="predicted"/>
<dbReference type="InterPro" id="IPR000152">
    <property type="entry name" value="EGF-type_Asp/Asn_hydroxyl_site"/>
</dbReference>
<evidence type="ECO:0000256" key="3">
    <source>
        <dbReference type="ARBA" id="ARBA00022737"/>
    </source>
</evidence>
<dbReference type="GO" id="GO:0005112">
    <property type="term" value="F:Notch binding"/>
    <property type="evidence" value="ECO:0007669"/>
    <property type="project" value="TreeGrafter"/>
</dbReference>
<feature type="disulfide bond" evidence="6">
    <location>
        <begin position="814"/>
        <end position="823"/>
    </location>
</feature>
<evidence type="ECO:0000259" key="9">
    <source>
        <dbReference type="PROSITE" id="PS50026"/>
    </source>
</evidence>
<feature type="domain" description="EGF-like" evidence="9">
    <location>
        <begin position="1040"/>
        <end position="1076"/>
    </location>
</feature>
<dbReference type="FunFam" id="2.10.25.10:FF:000282">
    <property type="entry name" value="Crumbs cell polarity complex component 2"/>
    <property type="match status" value="1"/>
</dbReference>
<dbReference type="Gene3D" id="2.60.120.200">
    <property type="match status" value="3"/>
</dbReference>
<dbReference type="PROSITE" id="PS50025">
    <property type="entry name" value="LAM_G_DOMAIN"/>
    <property type="match status" value="3"/>
</dbReference>
<dbReference type="SMART" id="SM00179">
    <property type="entry name" value="EGF_CA"/>
    <property type="match status" value="11"/>
</dbReference>
<comment type="caution">
    <text evidence="6">Lacks conserved residue(s) required for the propagation of feature annotation.</text>
</comment>
<keyword evidence="1 6" id="KW-0245">EGF-like domain</keyword>
<dbReference type="PANTHER" id="PTHR12916">
    <property type="entry name" value="CYTOCHROME C OXIDASE POLYPEPTIDE VIC-2"/>
    <property type="match status" value="1"/>
</dbReference>
<feature type="domain" description="EGF-like" evidence="9">
    <location>
        <begin position="267"/>
        <end position="300"/>
    </location>
</feature>
<feature type="disulfide bond" evidence="6">
    <location>
        <begin position="152"/>
        <end position="161"/>
    </location>
</feature>
<feature type="domain" description="Laminin G" evidence="8">
    <location>
        <begin position="851"/>
        <end position="1038"/>
    </location>
</feature>
<evidence type="ECO:0000259" key="8">
    <source>
        <dbReference type="PROSITE" id="PS50025"/>
    </source>
</evidence>
<dbReference type="InterPro" id="IPR013320">
    <property type="entry name" value="ConA-like_dom_sf"/>
</dbReference>
<feature type="disulfide bond" evidence="6">
    <location>
        <begin position="598"/>
        <end position="607"/>
    </location>
</feature>
<dbReference type="PROSITE" id="PS00010">
    <property type="entry name" value="ASX_HYDROXYL"/>
    <property type="match status" value="5"/>
</dbReference>
<name>A0A9Q1JBE2_SYNKA</name>
<dbReference type="CDD" id="cd00054">
    <property type="entry name" value="EGF_CA"/>
    <property type="match status" value="10"/>
</dbReference>
<evidence type="ECO:0000256" key="1">
    <source>
        <dbReference type="ARBA" id="ARBA00022536"/>
    </source>
</evidence>
<feature type="domain" description="EGF-like" evidence="9">
    <location>
        <begin position="74"/>
        <end position="113"/>
    </location>
</feature>
<dbReference type="PROSITE" id="PS00022">
    <property type="entry name" value="EGF_1"/>
    <property type="match status" value="10"/>
</dbReference>
<dbReference type="SMART" id="SM00181">
    <property type="entry name" value="EGF"/>
    <property type="match status" value="15"/>
</dbReference>
<feature type="disulfide bond" evidence="6">
    <location>
        <begin position="1066"/>
        <end position="1075"/>
    </location>
</feature>
<feature type="domain" description="EGF-like" evidence="9">
    <location>
        <begin position="126"/>
        <end position="162"/>
    </location>
</feature>
<dbReference type="FunFam" id="2.10.25.10:FF:000321">
    <property type="entry name" value="Protein delta homolog 1"/>
    <property type="match status" value="1"/>
</dbReference>
<feature type="domain" description="EGF-like" evidence="9">
    <location>
        <begin position="1077"/>
        <end position="1112"/>
    </location>
</feature>
<dbReference type="FunFam" id="2.10.25.10:FF:000472">
    <property type="entry name" value="Uncharacterized protein, isoform A"/>
    <property type="match status" value="1"/>
</dbReference>
<feature type="disulfide bond" evidence="6">
    <location>
        <begin position="1140"/>
        <end position="1149"/>
    </location>
</feature>
<feature type="disulfide bond" evidence="6">
    <location>
        <begin position="376"/>
        <end position="385"/>
    </location>
</feature>
<dbReference type="FunFam" id="2.10.25.10:FF:000252">
    <property type="entry name" value="Crumbs homolog 1 (Drosophila)"/>
    <property type="match status" value="1"/>
</dbReference>
<dbReference type="OrthoDB" id="283575at2759"/>
<dbReference type="PRINTS" id="PR00010">
    <property type="entry name" value="EGFBLOOD"/>
</dbReference>
<dbReference type="FunFam" id="2.10.25.10:FF:000143">
    <property type="entry name" value="Protein crumbs 1"/>
    <property type="match status" value="1"/>
</dbReference>
<dbReference type="SMART" id="SM00282">
    <property type="entry name" value="LamG"/>
    <property type="match status" value="3"/>
</dbReference>
<dbReference type="GO" id="GO:0005509">
    <property type="term" value="F:calcium ion binding"/>
    <property type="evidence" value="ECO:0007669"/>
    <property type="project" value="InterPro"/>
</dbReference>
<feature type="domain" description="EGF-like" evidence="9">
    <location>
        <begin position="164"/>
        <end position="200"/>
    </location>
</feature>
<dbReference type="GO" id="GO:0007219">
    <property type="term" value="P:Notch signaling pathway"/>
    <property type="evidence" value="ECO:0007669"/>
    <property type="project" value="TreeGrafter"/>
</dbReference>
<feature type="domain" description="EGF-like" evidence="9">
    <location>
        <begin position="228"/>
        <end position="265"/>
    </location>
</feature>
<evidence type="ECO:0008006" key="12">
    <source>
        <dbReference type="Google" id="ProtNLM"/>
    </source>
</evidence>
<feature type="disulfide bond" evidence="6">
    <location>
        <begin position="1081"/>
        <end position="1091"/>
    </location>
</feature>
<dbReference type="PROSITE" id="PS01186">
    <property type="entry name" value="EGF_2"/>
    <property type="match status" value="6"/>
</dbReference>
<dbReference type="SUPFAM" id="SSF57196">
    <property type="entry name" value="EGF/Laminin"/>
    <property type="match status" value="10"/>
</dbReference>
<gene>
    <name evidence="10" type="ORF">SKAU_G00067650</name>
</gene>
<evidence type="ECO:0000313" key="11">
    <source>
        <dbReference type="Proteomes" id="UP001152622"/>
    </source>
</evidence>
<feature type="domain" description="EGF-like" evidence="9">
    <location>
        <begin position="1169"/>
        <end position="1207"/>
    </location>
</feature>
<dbReference type="Gene3D" id="2.10.25.10">
    <property type="entry name" value="Laminin"/>
    <property type="match status" value="15"/>
</dbReference>